<evidence type="ECO:0000256" key="1">
    <source>
        <dbReference type="ARBA" id="ARBA00006525"/>
    </source>
</evidence>
<dbReference type="RefSeq" id="WP_156742627.1">
    <property type="nucleotide sequence ID" value="NZ_CACRYJ010000058.1"/>
</dbReference>
<dbReference type="NCBIfam" id="TIGR00732">
    <property type="entry name" value="dprA"/>
    <property type="match status" value="1"/>
</dbReference>
<dbReference type="AlphaFoldDB" id="A0A7M4DPB4"/>
<proteinExistence type="inferred from homology"/>
<evidence type="ECO:0000259" key="2">
    <source>
        <dbReference type="Pfam" id="PF02481"/>
    </source>
</evidence>
<comment type="caution">
    <text evidence="3">The sequence shown here is derived from an EMBL/GenBank/DDBJ whole genome shotgun (WGS) entry which is preliminary data.</text>
</comment>
<accession>A0A7M4DPB4</accession>
<dbReference type="PANTHER" id="PTHR43022:SF1">
    <property type="entry name" value="PROTEIN SMF"/>
    <property type="match status" value="1"/>
</dbReference>
<keyword evidence="4" id="KW-1185">Reference proteome</keyword>
<sequence length="390" mass="40789">MPDRLPFDHLDERLARAAWSRLTEPDDRAANRLVATLGAGPALDWLLEAARGLFRAVPTEPPRGGWRTAAARWTPRLTDLDPRRELEVIARRGGYLILPGSPAWPVGLDQLGESAPLCLWAIGARNPATLTASSVALVGSRASTAYGERVTTDLATGMAERSITVVSGGAYGIDAAAHRATLGVYGPALAVMAGGLDRYYPNGNSQLLAQVAATGAVLAEVPPGTAPMRTRFLSRNRLIAALARATVVVEAAWRSGALSTAARAAELHRPVGAVPGPVTSAASAGCHRLLRESRATCVTDAAEVAELVQPVGTALPEEPTVAAGLLDDLDLEQARVLDALPARGEAVFGAVVRSAGLDEASVRAALGFLELAGRVTREGSAWRRARVPRG</sequence>
<protein>
    <recommendedName>
        <fullName evidence="2">Smf/DprA SLOG domain-containing protein</fullName>
    </recommendedName>
</protein>
<evidence type="ECO:0000313" key="4">
    <source>
        <dbReference type="Proteomes" id="UP000419743"/>
    </source>
</evidence>
<dbReference type="PANTHER" id="PTHR43022">
    <property type="entry name" value="PROTEIN SMF"/>
    <property type="match status" value="1"/>
</dbReference>
<dbReference type="SUPFAM" id="SSF102405">
    <property type="entry name" value="MCP/YpsA-like"/>
    <property type="match status" value="1"/>
</dbReference>
<evidence type="ECO:0000313" key="3">
    <source>
        <dbReference type="EMBL" id="VZO39300.1"/>
    </source>
</evidence>
<dbReference type="GO" id="GO:0009294">
    <property type="term" value="P:DNA-mediated transformation"/>
    <property type="evidence" value="ECO:0007669"/>
    <property type="project" value="InterPro"/>
</dbReference>
<dbReference type="Gene3D" id="3.40.50.450">
    <property type="match status" value="1"/>
</dbReference>
<dbReference type="InterPro" id="IPR057666">
    <property type="entry name" value="DrpA_SLOG"/>
</dbReference>
<comment type="similarity">
    <text evidence="1">Belongs to the DprA/Smf family.</text>
</comment>
<dbReference type="InterPro" id="IPR003488">
    <property type="entry name" value="DprA"/>
</dbReference>
<dbReference type="Pfam" id="PF02481">
    <property type="entry name" value="DNA_processg_A"/>
    <property type="match status" value="1"/>
</dbReference>
<organism evidence="3 4">
    <name type="scientific">Occultella aeris</name>
    <dbReference type="NCBI Taxonomy" id="2761496"/>
    <lineage>
        <taxon>Bacteria</taxon>
        <taxon>Bacillati</taxon>
        <taxon>Actinomycetota</taxon>
        <taxon>Actinomycetes</taxon>
        <taxon>Micrococcales</taxon>
        <taxon>Ruaniaceae</taxon>
        <taxon>Occultella</taxon>
    </lineage>
</organism>
<reference evidence="3 4" key="1">
    <citation type="submission" date="2019-11" db="EMBL/GenBank/DDBJ databases">
        <authorList>
            <person name="Criscuolo A."/>
        </authorList>
    </citation>
    <scope>NUCLEOTIDE SEQUENCE [LARGE SCALE GENOMIC DNA]</scope>
    <source>
        <strain evidence="3">CIP111667</strain>
    </source>
</reference>
<gene>
    <name evidence="3" type="ORF">HALOF300_03996</name>
</gene>
<dbReference type="EMBL" id="CACRYJ010000058">
    <property type="protein sequence ID" value="VZO39300.1"/>
    <property type="molecule type" value="Genomic_DNA"/>
</dbReference>
<feature type="domain" description="Smf/DprA SLOG" evidence="2">
    <location>
        <begin position="97"/>
        <end position="308"/>
    </location>
</feature>
<name>A0A7M4DPB4_9MICO</name>
<dbReference type="Proteomes" id="UP000419743">
    <property type="component" value="Unassembled WGS sequence"/>
</dbReference>